<dbReference type="EMBL" id="CP000930">
    <property type="protein sequence ID" value="ABZ83552.1"/>
    <property type="molecule type" value="Genomic_DNA"/>
</dbReference>
<name>B0TID2_HELMI</name>
<reference evidence="1 2" key="1">
    <citation type="journal article" date="2008" name="J. Bacteriol.">
        <title>The genome of Heliobacterium modesticaldum, a phototrophic representative of the Firmicutes containing the simplest photosynthetic apparatus.</title>
        <authorList>
            <person name="Sattley W.M."/>
            <person name="Madigan M.T."/>
            <person name="Swingley W.D."/>
            <person name="Cheung P.C."/>
            <person name="Clocksin K.M."/>
            <person name="Conrad A.L."/>
            <person name="Dejesa L.C."/>
            <person name="Honchak B.M."/>
            <person name="Jung D.O."/>
            <person name="Karbach L.E."/>
            <person name="Kurdoglu A."/>
            <person name="Lahiri S."/>
            <person name="Mastrian S.D."/>
            <person name="Page L.E."/>
            <person name="Taylor H.L."/>
            <person name="Wang Z.T."/>
            <person name="Raymond J."/>
            <person name="Chen M."/>
            <person name="Blankenship R.E."/>
            <person name="Touchman J.W."/>
        </authorList>
    </citation>
    <scope>NUCLEOTIDE SEQUENCE [LARGE SCALE GENOMIC DNA]</scope>
    <source>
        <strain evidence="2">ATCC 51547 / Ice1</strain>
    </source>
</reference>
<keyword evidence="2" id="KW-1185">Reference proteome</keyword>
<evidence type="ECO:0000313" key="1">
    <source>
        <dbReference type="EMBL" id="ABZ83552.1"/>
    </source>
</evidence>
<gene>
    <name evidence="1" type="ORF">HM1_1022</name>
</gene>
<sequence length="44" mass="5252">MLTFLKKIPQWIFLLIVILLQNVVYHNRGHAQRVKTEGVPFSFR</sequence>
<evidence type="ECO:0000313" key="2">
    <source>
        <dbReference type="Proteomes" id="UP000008550"/>
    </source>
</evidence>
<dbReference type="AlphaFoldDB" id="B0TID2"/>
<proteinExistence type="predicted"/>
<dbReference type="HOGENOM" id="CLU_3217059_0_0_9"/>
<accession>B0TID2</accession>
<dbReference type="KEGG" id="hmo:HM1_1022"/>
<organism evidence="1 2">
    <name type="scientific">Heliobacterium modesticaldum (strain ATCC 51547 / Ice1)</name>
    <dbReference type="NCBI Taxonomy" id="498761"/>
    <lineage>
        <taxon>Bacteria</taxon>
        <taxon>Bacillati</taxon>
        <taxon>Bacillota</taxon>
        <taxon>Clostridia</taxon>
        <taxon>Eubacteriales</taxon>
        <taxon>Heliobacteriaceae</taxon>
        <taxon>Heliomicrobium</taxon>
    </lineage>
</organism>
<protein>
    <submittedName>
        <fullName evidence="1">Uncharacterized protein</fullName>
    </submittedName>
</protein>
<dbReference type="Proteomes" id="UP000008550">
    <property type="component" value="Chromosome"/>
</dbReference>